<protein>
    <submittedName>
        <fullName evidence="1">ABC transporter substrate-binding protein</fullName>
    </submittedName>
</protein>
<proteinExistence type="predicted"/>
<name>A0ABN6RTH6_9BACT</name>
<dbReference type="Proteomes" id="UP001061361">
    <property type="component" value="Chromosome"/>
</dbReference>
<dbReference type="SUPFAM" id="SSF53850">
    <property type="entry name" value="Periplasmic binding protein-like II"/>
    <property type="match status" value="1"/>
</dbReference>
<keyword evidence="2" id="KW-1185">Reference proteome</keyword>
<organism evidence="1 2">
    <name type="scientific">Pseudodesulfovibrio portus</name>
    <dbReference type="NCBI Taxonomy" id="231439"/>
    <lineage>
        <taxon>Bacteria</taxon>
        <taxon>Pseudomonadati</taxon>
        <taxon>Thermodesulfobacteriota</taxon>
        <taxon>Desulfovibrionia</taxon>
        <taxon>Desulfovibrionales</taxon>
        <taxon>Desulfovibrionaceae</taxon>
    </lineage>
</organism>
<gene>
    <name evidence="1" type="ORF">JCM14722_19490</name>
</gene>
<evidence type="ECO:0000313" key="1">
    <source>
        <dbReference type="EMBL" id="BDQ34407.1"/>
    </source>
</evidence>
<reference evidence="1" key="1">
    <citation type="submission" date="2022-08" db="EMBL/GenBank/DDBJ databases">
        <title>Genome Sequence of the sulphate-reducing bacterium, Pseudodesulfovibrio portus JCM14722.</title>
        <authorList>
            <person name="Kondo R."/>
            <person name="Kataoka T."/>
        </authorList>
    </citation>
    <scope>NUCLEOTIDE SEQUENCE</scope>
    <source>
        <strain evidence="1">JCM 14722</strain>
    </source>
</reference>
<evidence type="ECO:0000313" key="2">
    <source>
        <dbReference type="Proteomes" id="UP001061361"/>
    </source>
</evidence>
<dbReference type="EMBL" id="AP026708">
    <property type="protein sequence ID" value="BDQ34407.1"/>
    <property type="molecule type" value="Genomic_DNA"/>
</dbReference>
<sequence>MAVIALCLAVLAGPLDSPCAARGQGSRPKLVFTTFPSDGMGVLFRQILVEAYGRIGVDVEVLKAPAERGLVLANQGHCDGMDARAPVVEESCPNLVRVPTALYVNTVVAYSKKTDIDPARGWDVLAPYRVGSLLGYKFVEKKTSAYDRVLVSCYGQLFAMLENDRLDVAVVAYLDALPSLRDVDLGGIRLLSPPLASTPMYHYLHKKHADLVPAIDNVLRQMRDEGRLDALLEEAVAVFKTMHVMPCKISLPQ</sequence>
<accession>A0ABN6RTH6</accession>
<dbReference type="Gene3D" id="3.40.190.10">
    <property type="entry name" value="Periplasmic binding protein-like II"/>
    <property type="match status" value="2"/>
</dbReference>